<evidence type="ECO:0000256" key="1">
    <source>
        <dbReference type="SAM" id="SignalP"/>
    </source>
</evidence>
<evidence type="ECO:0000313" key="3">
    <source>
        <dbReference type="EMBL" id="SPD72925.1"/>
    </source>
</evidence>
<reference evidence="3" key="1">
    <citation type="submission" date="2018-01" db="EMBL/GenBank/DDBJ databases">
        <authorList>
            <person name="Regsiter A."/>
            <person name="William W."/>
        </authorList>
    </citation>
    <scope>NUCLEOTIDE SEQUENCE</scope>
    <source>
        <strain evidence="3">TRIP AH-1</strain>
    </source>
</reference>
<accession>A0A445MTY9</accession>
<name>A0A445MTY9_9BACT</name>
<dbReference type="AlphaFoldDB" id="A0A445MTY9"/>
<sequence length="256" mass="27706">MKKILLITLIFLAFGVSKASADIVLFEWAFNINGENIYDSLNGDNIGDVPNLTASGFDDSATGLGTLTWISSTSSGYFISFFDHEIDETIDTFSNEYGSAVGTRLTGQSWEIDEPGWDSDAVIGYDVNGDPIYYTGDIYTNTVFGGLDNDSFFNSIDGYLSVYESPISDDVSMAMGWTFDLDDGYLAVITMNLTDTAPTSGFYLAQTDPYSGNAVYLSSTLEIIGGTEPVPEPATMLLLGTGLAGLFGFGRKRFKK</sequence>
<feature type="domain" description="Ice-binding protein C-terminal" evidence="2">
    <location>
        <begin position="229"/>
        <end position="252"/>
    </location>
</feature>
<dbReference type="Pfam" id="PF07589">
    <property type="entry name" value="PEP-CTERM"/>
    <property type="match status" value="1"/>
</dbReference>
<proteinExistence type="predicted"/>
<keyword evidence="1" id="KW-0732">Signal</keyword>
<organism evidence="3">
    <name type="scientific">uncultured Desulfobacterium sp</name>
    <dbReference type="NCBI Taxonomy" id="201089"/>
    <lineage>
        <taxon>Bacteria</taxon>
        <taxon>Pseudomonadati</taxon>
        <taxon>Thermodesulfobacteriota</taxon>
        <taxon>Desulfobacteria</taxon>
        <taxon>Desulfobacterales</taxon>
        <taxon>Desulfobacteriaceae</taxon>
        <taxon>Desulfobacterium</taxon>
        <taxon>environmental samples</taxon>
    </lineage>
</organism>
<feature type="signal peptide" evidence="1">
    <location>
        <begin position="1"/>
        <end position="21"/>
    </location>
</feature>
<dbReference type="NCBIfam" id="TIGR02595">
    <property type="entry name" value="PEP_CTERM"/>
    <property type="match status" value="1"/>
</dbReference>
<evidence type="ECO:0000259" key="2">
    <source>
        <dbReference type="Pfam" id="PF07589"/>
    </source>
</evidence>
<gene>
    <name evidence="3" type="ORF">PITCH_A1590007</name>
</gene>
<protein>
    <recommendedName>
        <fullName evidence="2">Ice-binding protein C-terminal domain-containing protein</fullName>
    </recommendedName>
</protein>
<dbReference type="EMBL" id="OJIN01000067">
    <property type="protein sequence ID" value="SPD72925.1"/>
    <property type="molecule type" value="Genomic_DNA"/>
</dbReference>
<dbReference type="InterPro" id="IPR013424">
    <property type="entry name" value="Ice-binding_C"/>
</dbReference>
<feature type="chain" id="PRO_5019535244" description="Ice-binding protein C-terminal domain-containing protein" evidence="1">
    <location>
        <begin position="22"/>
        <end position="256"/>
    </location>
</feature>